<evidence type="ECO:0000256" key="4">
    <source>
        <dbReference type="RuleBase" id="RU000363"/>
    </source>
</evidence>
<gene>
    <name evidence="5" type="ORF">Moror_2374</name>
</gene>
<dbReference type="AlphaFoldDB" id="V2X082"/>
<dbReference type="PROSITE" id="PS00061">
    <property type="entry name" value="ADH_SHORT"/>
    <property type="match status" value="1"/>
</dbReference>
<dbReference type="GO" id="GO:0019433">
    <property type="term" value="P:triglyceride catabolic process"/>
    <property type="evidence" value="ECO:0007669"/>
    <property type="project" value="TreeGrafter"/>
</dbReference>
<dbReference type="InterPro" id="IPR020904">
    <property type="entry name" value="Sc_DH/Rdtase_CS"/>
</dbReference>
<comment type="caution">
    <text evidence="5">The sequence shown here is derived from an EMBL/GenBank/DDBJ whole genome shotgun (WGS) entry which is preliminary data.</text>
</comment>
<dbReference type="PRINTS" id="PR00080">
    <property type="entry name" value="SDRFAMILY"/>
</dbReference>
<evidence type="ECO:0000256" key="3">
    <source>
        <dbReference type="ARBA" id="ARBA00023002"/>
    </source>
</evidence>
<organism evidence="5 6">
    <name type="scientific">Moniliophthora roreri (strain MCA 2997)</name>
    <name type="common">Cocoa frosty pod rot fungus</name>
    <name type="synonym">Crinipellis roreri</name>
    <dbReference type="NCBI Taxonomy" id="1381753"/>
    <lineage>
        <taxon>Eukaryota</taxon>
        <taxon>Fungi</taxon>
        <taxon>Dikarya</taxon>
        <taxon>Basidiomycota</taxon>
        <taxon>Agaricomycotina</taxon>
        <taxon>Agaricomycetes</taxon>
        <taxon>Agaricomycetidae</taxon>
        <taxon>Agaricales</taxon>
        <taxon>Marasmiineae</taxon>
        <taxon>Marasmiaceae</taxon>
        <taxon>Moniliophthora</taxon>
    </lineage>
</organism>
<evidence type="ECO:0000313" key="6">
    <source>
        <dbReference type="Proteomes" id="UP000017559"/>
    </source>
</evidence>
<dbReference type="Gene3D" id="3.40.50.720">
    <property type="entry name" value="NAD(P)-binding Rossmann-like Domain"/>
    <property type="match status" value="1"/>
</dbReference>
<dbReference type="PANTHER" id="PTHR44169:SF6">
    <property type="entry name" value="NADPH-DEPENDENT 1-ACYLDIHYDROXYACETONE PHOSPHATE REDUCTASE"/>
    <property type="match status" value="1"/>
</dbReference>
<dbReference type="STRING" id="1381753.V2X082"/>
<keyword evidence="6" id="KW-1185">Reference proteome</keyword>
<evidence type="ECO:0000313" key="5">
    <source>
        <dbReference type="EMBL" id="ESK85850.1"/>
    </source>
</evidence>
<dbReference type="KEGG" id="mrr:Moror_2374"/>
<accession>V2X082</accession>
<evidence type="ECO:0000256" key="2">
    <source>
        <dbReference type="ARBA" id="ARBA00022857"/>
    </source>
</evidence>
<reference evidence="5 6" key="1">
    <citation type="journal article" date="2014" name="BMC Genomics">
        <title>Genome and secretome analysis of the hemibiotrophic fungal pathogen, Moniliophthora roreri, which causes frosty pod rot disease of cacao: mechanisms of the biotrophic and necrotrophic phases.</title>
        <authorList>
            <person name="Meinhardt L.W."/>
            <person name="Costa G.G.L."/>
            <person name="Thomazella D.P.T."/>
            <person name="Teixeira P.J.P.L."/>
            <person name="Carazzolle M.F."/>
            <person name="Schuster S.C."/>
            <person name="Carlson J.E."/>
            <person name="Guiltinan M.J."/>
            <person name="Mieczkowski P."/>
            <person name="Farmer A."/>
            <person name="Ramaraj T."/>
            <person name="Crozier J."/>
            <person name="Davis R.E."/>
            <person name="Shao J."/>
            <person name="Melnick R.L."/>
            <person name="Pereira G.A.G."/>
            <person name="Bailey B.A."/>
        </authorList>
    </citation>
    <scope>NUCLEOTIDE SEQUENCE [LARGE SCALE GENOMIC DNA]</scope>
    <source>
        <strain evidence="5 6">MCA 2997</strain>
    </source>
</reference>
<dbReference type="GO" id="GO:0000140">
    <property type="term" value="F:acylglycerone-phosphate reductase (NADP+) activity"/>
    <property type="evidence" value="ECO:0007669"/>
    <property type="project" value="TreeGrafter"/>
</dbReference>
<comment type="similarity">
    <text evidence="1 4">Belongs to the short-chain dehydrogenases/reductases (SDR) family.</text>
</comment>
<keyword evidence="3" id="KW-0560">Oxidoreductase</keyword>
<dbReference type="InterPro" id="IPR002347">
    <property type="entry name" value="SDR_fam"/>
</dbReference>
<dbReference type="Proteomes" id="UP000017559">
    <property type="component" value="Unassembled WGS sequence"/>
</dbReference>
<dbReference type="SUPFAM" id="SSF51735">
    <property type="entry name" value="NAD(P)-binding Rossmann-fold domains"/>
    <property type="match status" value="1"/>
</dbReference>
<dbReference type="FunFam" id="3.40.50.720:FF:000261">
    <property type="entry name" value="NADPH-dependent 1-acyldihydroxyacetone phosphate reductase"/>
    <property type="match status" value="1"/>
</dbReference>
<evidence type="ECO:0000256" key="1">
    <source>
        <dbReference type="ARBA" id="ARBA00006484"/>
    </source>
</evidence>
<protein>
    <submittedName>
        <fullName evidence="5">Short chain dehydrogenase reductase</fullName>
    </submittedName>
</protein>
<dbReference type="CDD" id="cd05374">
    <property type="entry name" value="17beta-HSD-like_SDR_c"/>
    <property type="match status" value="1"/>
</dbReference>
<dbReference type="EMBL" id="AWSO01001007">
    <property type="protein sequence ID" value="ESK85850.1"/>
    <property type="molecule type" value="Genomic_DNA"/>
</dbReference>
<dbReference type="GO" id="GO:0006654">
    <property type="term" value="P:phosphatidic acid biosynthetic process"/>
    <property type="evidence" value="ECO:0007669"/>
    <property type="project" value="TreeGrafter"/>
</dbReference>
<sequence>MSQRKTVLITGCSAGGIGHALAKEFHEKGLRVFATARRIDSMKELEVLGIETLALDVTDAAAVRKIRDEIVTRTGGKLDILVNNAGQGKRRTIRPNLSNPENIAYPVAVIDMTMDAVRTLFEVNLFAPMVMVQEFVHLLIGSGHGCIVNIGSQSGILPVPFSAAYNTSKAAIHALGNTLRVELAPFNVHVMNVITGAVRSNIAKPHTIPDNSLYKSMEALYQAKRVNLSQTNPTPTEEYARTVVAEVLRPSSRAHLWAGRRSWTIWFMDRFLPRIALDWVMTRMFGFSEFAIQVRSTKDKQV</sequence>
<keyword evidence="2" id="KW-0521">NADP</keyword>
<dbReference type="GO" id="GO:0005811">
    <property type="term" value="C:lipid droplet"/>
    <property type="evidence" value="ECO:0007669"/>
    <property type="project" value="TreeGrafter"/>
</dbReference>
<dbReference type="Pfam" id="PF00106">
    <property type="entry name" value="adh_short"/>
    <property type="match status" value="1"/>
</dbReference>
<dbReference type="GO" id="GO:0004806">
    <property type="term" value="F:triacylglycerol lipase activity"/>
    <property type="evidence" value="ECO:0007669"/>
    <property type="project" value="TreeGrafter"/>
</dbReference>
<dbReference type="PRINTS" id="PR00081">
    <property type="entry name" value="GDHRDH"/>
</dbReference>
<dbReference type="PANTHER" id="PTHR44169">
    <property type="entry name" value="NADPH-DEPENDENT 1-ACYLDIHYDROXYACETONE PHOSPHATE REDUCTASE"/>
    <property type="match status" value="1"/>
</dbReference>
<dbReference type="HOGENOM" id="CLU_010194_2_9_1"/>
<proteinExistence type="inferred from homology"/>
<dbReference type="GO" id="GO:0005783">
    <property type="term" value="C:endoplasmic reticulum"/>
    <property type="evidence" value="ECO:0007669"/>
    <property type="project" value="TreeGrafter"/>
</dbReference>
<dbReference type="InterPro" id="IPR036291">
    <property type="entry name" value="NAD(P)-bd_dom_sf"/>
</dbReference>
<name>V2X082_MONRO</name>
<dbReference type="OrthoDB" id="2102561at2759"/>